<dbReference type="PANTHER" id="PTHR43242:SF1">
    <property type="entry name" value="NAD(P)-BINDING ROSSMANN-FOLD SUPERFAMILY PROTEIN"/>
    <property type="match status" value="1"/>
</dbReference>
<dbReference type="Pfam" id="PF04321">
    <property type="entry name" value="RmlD_sub_bind"/>
    <property type="match status" value="1"/>
</dbReference>
<dbReference type="InterPro" id="IPR036291">
    <property type="entry name" value="NAD(P)-bd_dom_sf"/>
</dbReference>
<evidence type="ECO:0000256" key="1">
    <source>
        <dbReference type="SAM" id="Phobius"/>
    </source>
</evidence>
<feature type="transmembrane region" description="Helical" evidence="1">
    <location>
        <begin position="58"/>
        <end position="81"/>
    </location>
</feature>
<dbReference type="EMBL" id="BKCP01007515">
    <property type="protein sequence ID" value="GER46415.1"/>
    <property type="molecule type" value="Genomic_DNA"/>
</dbReference>
<evidence type="ECO:0000259" key="3">
    <source>
        <dbReference type="Pfam" id="PF24649"/>
    </source>
</evidence>
<dbReference type="PANTHER" id="PTHR43242">
    <property type="entry name" value="NAD(P)-BINDING ROSSMANN-FOLD SUPERFAMILY PROTEIN"/>
    <property type="match status" value="1"/>
</dbReference>
<dbReference type="InterPro" id="IPR056059">
    <property type="entry name" value="DUF7642"/>
</dbReference>
<organism evidence="4 5">
    <name type="scientific">Striga asiatica</name>
    <name type="common">Asiatic witchweed</name>
    <name type="synonym">Buchnera asiatica</name>
    <dbReference type="NCBI Taxonomy" id="4170"/>
    <lineage>
        <taxon>Eukaryota</taxon>
        <taxon>Viridiplantae</taxon>
        <taxon>Streptophyta</taxon>
        <taxon>Embryophyta</taxon>
        <taxon>Tracheophyta</taxon>
        <taxon>Spermatophyta</taxon>
        <taxon>Magnoliopsida</taxon>
        <taxon>eudicotyledons</taxon>
        <taxon>Gunneridae</taxon>
        <taxon>Pentapetalae</taxon>
        <taxon>asterids</taxon>
        <taxon>lamiids</taxon>
        <taxon>Lamiales</taxon>
        <taxon>Orobanchaceae</taxon>
        <taxon>Buchnereae</taxon>
        <taxon>Striga</taxon>
    </lineage>
</organism>
<evidence type="ECO:0000259" key="2">
    <source>
        <dbReference type="Pfam" id="PF04321"/>
    </source>
</evidence>
<protein>
    <submittedName>
        <fullName evidence="4">NAD(P)-binding Rossmann-fold superfamily protein</fullName>
    </submittedName>
</protein>
<keyword evidence="5" id="KW-1185">Reference proteome</keyword>
<dbReference type="CDD" id="cd05254">
    <property type="entry name" value="dTDP_HR_like_SDR_e"/>
    <property type="match status" value="1"/>
</dbReference>
<dbReference type="Proteomes" id="UP000325081">
    <property type="component" value="Unassembled WGS sequence"/>
</dbReference>
<comment type="caution">
    <text evidence="4">The sequence shown here is derived from an EMBL/GenBank/DDBJ whole genome shotgun (WGS) entry which is preliminary data.</text>
</comment>
<name>A0A5A7QM39_STRAF</name>
<dbReference type="AlphaFoldDB" id="A0A5A7QM39"/>
<keyword evidence="1" id="KW-0472">Membrane</keyword>
<evidence type="ECO:0000313" key="5">
    <source>
        <dbReference type="Proteomes" id="UP000325081"/>
    </source>
</evidence>
<sequence>MLMGHAAALPKLGSAQNLPLSDPVSEQDVDENIDNPSRVLYTASFEELASKNVQYDTIIWLSISILLVLAWGVGIIFLLYLPYRRYVLQKDIASRKLYATTEELVYKVSRPSFVPFLGEKKIEKRIPLSLIIGVVIEQGCLQSVYGLRTFKVVSIAQGKAAPIDELQVQGVSNPGFLRKVLITHASKAIQDAVGSWSHTNQVTESESMSRMESLTLGPAVLRSPTPSKSWKTVLSPHHALKEGKGTIPTDLMLRKLEEVNKSVKKIKFLVEKKQATTRPTITPEKMIKKRILIVGGTGYLGQHLLRSFSDNSDADFPVALAFTHRSNPPPQALLDAVPQALPFHVDLSTGSGLGSISDDFGQPDVVINCAALSVPRACEMDPEAAMSVNVPTALVKWLSSFGESTLLIHLSTDQVYEGTKSFYKEEDETVPVNVYGKSKVEAEHYISENCRNFAILRSSIIYGPQTISPVPKSLPIQWMDSVLAKGEALDFFHDEFRCPIFVKDLVSAVQTLTKQWISDFKCVKGHAKEAKQMRLVLNAGGPDRVSRVQMAEAVARVRGYSTSLIRPVSASSVDRGVKSPSDISMDIKKLIQTTGISPTHYTEGVRLTLEAESCQ</sequence>
<accession>A0A5A7QM39</accession>
<dbReference type="Pfam" id="PF24649">
    <property type="entry name" value="DUF7642"/>
    <property type="match status" value="1"/>
</dbReference>
<keyword evidence="1" id="KW-0812">Transmembrane</keyword>
<reference evidence="5" key="1">
    <citation type="journal article" date="2019" name="Curr. Biol.">
        <title>Genome Sequence of Striga asiatica Provides Insight into the Evolution of Plant Parasitism.</title>
        <authorList>
            <person name="Yoshida S."/>
            <person name="Kim S."/>
            <person name="Wafula E.K."/>
            <person name="Tanskanen J."/>
            <person name="Kim Y.M."/>
            <person name="Honaas L."/>
            <person name="Yang Z."/>
            <person name="Spallek T."/>
            <person name="Conn C.E."/>
            <person name="Ichihashi Y."/>
            <person name="Cheong K."/>
            <person name="Cui S."/>
            <person name="Der J.P."/>
            <person name="Gundlach H."/>
            <person name="Jiao Y."/>
            <person name="Hori C."/>
            <person name="Ishida J.K."/>
            <person name="Kasahara H."/>
            <person name="Kiba T."/>
            <person name="Kim M.S."/>
            <person name="Koo N."/>
            <person name="Laohavisit A."/>
            <person name="Lee Y.H."/>
            <person name="Lumba S."/>
            <person name="McCourt P."/>
            <person name="Mortimer J.C."/>
            <person name="Mutuku J.M."/>
            <person name="Nomura T."/>
            <person name="Sasaki-Sekimoto Y."/>
            <person name="Seto Y."/>
            <person name="Wang Y."/>
            <person name="Wakatake T."/>
            <person name="Sakakibara H."/>
            <person name="Demura T."/>
            <person name="Yamaguchi S."/>
            <person name="Yoneyama K."/>
            <person name="Manabe R.I."/>
            <person name="Nelson D.C."/>
            <person name="Schulman A.H."/>
            <person name="Timko M.P."/>
            <person name="dePamphilis C.W."/>
            <person name="Choi D."/>
            <person name="Shirasu K."/>
        </authorList>
    </citation>
    <scope>NUCLEOTIDE SEQUENCE [LARGE SCALE GENOMIC DNA]</scope>
    <source>
        <strain evidence="5">cv. UVA1</strain>
    </source>
</reference>
<proteinExistence type="predicted"/>
<dbReference type="InterPro" id="IPR029903">
    <property type="entry name" value="RmlD-like-bd"/>
</dbReference>
<gene>
    <name evidence="4" type="ORF">STAS_23454</name>
</gene>
<feature type="domain" description="DUF7642" evidence="3">
    <location>
        <begin position="90"/>
        <end position="189"/>
    </location>
</feature>
<dbReference type="OrthoDB" id="6235964at2759"/>
<evidence type="ECO:0000313" key="4">
    <source>
        <dbReference type="EMBL" id="GER46415.1"/>
    </source>
</evidence>
<dbReference type="SUPFAM" id="SSF51735">
    <property type="entry name" value="NAD(P)-binding Rossmann-fold domains"/>
    <property type="match status" value="1"/>
</dbReference>
<feature type="domain" description="RmlD-like substrate binding" evidence="2">
    <location>
        <begin position="290"/>
        <end position="611"/>
    </location>
</feature>
<keyword evidence="1" id="KW-1133">Transmembrane helix</keyword>
<dbReference type="Gene3D" id="3.40.50.720">
    <property type="entry name" value="NAD(P)-binding Rossmann-like Domain"/>
    <property type="match status" value="1"/>
</dbReference>